<gene>
    <name evidence="3" type="ORF">Ljam_2162</name>
</gene>
<keyword evidence="2" id="KW-0732">Signal</keyword>
<dbReference type="PANTHER" id="PTHR31649">
    <property type="entry name" value="AGAP009604-PA"/>
    <property type="match status" value="1"/>
</dbReference>
<feature type="region of interest" description="Disordered" evidence="1">
    <location>
        <begin position="161"/>
        <end position="181"/>
    </location>
</feature>
<dbReference type="PANTHER" id="PTHR31649:SF1">
    <property type="entry name" value="FARNESOIC ACID O-METHYL TRANSFERASE DOMAIN-CONTAINING PROTEIN"/>
    <property type="match status" value="1"/>
</dbReference>
<evidence type="ECO:0000313" key="3">
    <source>
        <dbReference type="EMBL" id="KTD07967.1"/>
    </source>
</evidence>
<dbReference type="RefSeq" id="WP_065235542.1">
    <property type="nucleotide sequence ID" value="NZ_CAAAJF010000002.1"/>
</dbReference>
<dbReference type="PATRIC" id="fig|455.5.peg.2280"/>
<dbReference type="Proteomes" id="UP000054715">
    <property type="component" value="Unassembled WGS sequence"/>
</dbReference>
<dbReference type="AlphaFoldDB" id="A0A0W0UJL4"/>
<evidence type="ECO:0000313" key="4">
    <source>
        <dbReference type="Proteomes" id="UP000054715"/>
    </source>
</evidence>
<name>A0A0W0UJL4_9GAMM</name>
<dbReference type="EMBL" id="LNYG01000013">
    <property type="protein sequence ID" value="KTD07967.1"/>
    <property type="molecule type" value="Genomic_DNA"/>
</dbReference>
<protein>
    <submittedName>
        <fullName evidence="3">Uncharacterized protein</fullName>
    </submittedName>
</protein>
<feature type="signal peptide" evidence="2">
    <location>
        <begin position="1"/>
        <end position="18"/>
    </location>
</feature>
<dbReference type="SMART" id="SM00696">
    <property type="entry name" value="DM9"/>
    <property type="match status" value="1"/>
</dbReference>
<organism evidence="3 4">
    <name type="scientific">Legionella jamestowniensis</name>
    <dbReference type="NCBI Taxonomy" id="455"/>
    <lineage>
        <taxon>Bacteria</taxon>
        <taxon>Pseudomonadati</taxon>
        <taxon>Pseudomonadota</taxon>
        <taxon>Gammaproteobacteria</taxon>
        <taxon>Legionellales</taxon>
        <taxon>Legionellaceae</taxon>
        <taxon>Legionella</taxon>
    </lineage>
</organism>
<feature type="compositionally biased region" description="Polar residues" evidence="1">
    <location>
        <begin position="161"/>
        <end position="171"/>
    </location>
</feature>
<comment type="caution">
    <text evidence="3">The sequence shown here is derived from an EMBL/GenBank/DDBJ whole genome shotgun (WGS) entry which is preliminary data.</text>
</comment>
<feature type="chain" id="PRO_5006914166" evidence="2">
    <location>
        <begin position="19"/>
        <end position="275"/>
    </location>
</feature>
<proteinExistence type="predicted"/>
<evidence type="ECO:0000256" key="2">
    <source>
        <dbReference type="SAM" id="SignalP"/>
    </source>
</evidence>
<evidence type="ECO:0000256" key="1">
    <source>
        <dbReference type="SAM" id="MobiDB-lite"/>
    </source>
</evidence>
<sequence>MRTFYFLLMAFFLKMAWAMPQTHYHSHDSSPFTNAFRVGIDTDGKPLFLCLGRLLNSTQPGKTWPGYNRCNVPYGGKEYIVDQFKIPSRQMFRNSSWSNTGIAITVGRDTNGNPLFLCQAYFKGSKQPGKTWPGYHHCNISYGGQEIITDNYRLLTQYEGNNTHSHGQSQTRDYRPHHGHPSQRAQQCLQGPFGKTACGYNCVTSINSVACASSPDQQCVSDNFGHIACGYGCVKSPLKVACANQPGQNCVINSFNEVRCGRGCKVDGFNRIQCN</sequence>
<dbReference type="Pfam" id="PF11901">
    <property type="entry name" value="DM9"/>
    <property type="match status" value="2"/>
</dbReference>
<dbReference type="InterPro" id="IPR006616">
    <property type="entry name" value="DM9_repeat"/>
</dbReference>
<accession>A0A0W0UJL4</accession>
<dbReference type="OrthoDB" id="5635115at2"/>
<reference evidence="3 4" key="1">
    <citation type="submission" date="2015-11" db="EMBL/GenBank/DDBJ databases">
        <title>Genomic analysis of 38 Legionella species identifies large and diverse effector repertoires.</title>
        <authorList>
            <person name="Burstein D."/>
            <person name="Amaro F."/>
            <person name="Zusman T."/>
            <person name="Lifshitz Z."/>
            <person name="Cohen O."/>
            <person name="Gilbert J.A."/>
            <person name="Pupko T."/>
            <person name="Shuman H.A."/>
            <person name="Segal G."/>
        </authorList>
    </citation>
    <scope>NUCLEOTIDE SEQUENCE [LARGE SCALE GENOMIC DNA]</scope>
    <source>
        <strain evidence="3 4">JA-26-G1-E2</strain>
    </source>
</reference>